<dbReference type="InterPro" id="IPR012677">
    <property type="entry name" value="Nucleotide-bd_a/b_plait_sf"/>
</dbReference>
<organism evidence="1 2">
    <name type="scientific">Sinocyclocheilus rhinocerous</name>
    <dbReference type="NCBI Taxonomy" id="307959"/>
    <lineage>
        <taxon>Eukaryota</taxon>
        <taxon>Metazoa</taxon>
        <taxon>Chordata</taxon>
        <taxon>Craniata</taxon>
        <taxon>Vertebrata</taxon>
        <taxon>Euteleostomi</taxon>
        <taxon>Actinopterygii</taxon>
        <taxon>Neopterygii</taxon>
        <taxon>Teleostei</taxon>
        <taxon>Ostariophysi</taxon>
        <taxon>Cypriniformes</taxon>
        <taxon>Cyprinidae</taxon>
        <taxon>Cyprininae</taxon>
        <taxon>Sinocyclocheilus</taxon>
    </lineage>
</organism>
<dbReference type="InterPro" id="IPR035979">
    <property type="entry name" value="RBD_domain_sf"/>
</dbReference>
<dbReference type="Pfam" id="PF23085">
    <property type="entry name" value="RRM_PARP14_3"/>
    <property type="match status" value="1"/>
</dbReference>
<dbReference type="GO" id="GO:0003676">
    <property type="term" value="F:nucleic acid binding"/>
    <property type="evidence" value="ECO:0007669"/>
    <property type="project" value="InterPro"/>
</dbReference>
<dbReference type="Ensembl" id="ENSSRHT00000025309.1">
    <property type="protein sequence ID" value="ENSSRHP00000024573.1"/>
    <property type="gene ID" value="ENSSRHG00000012889.1"/>
</dbReference>
<reference evidence="1" key="2">
    <citation type="submission" date="2025-09" db="UniProtKB">
        <authorList>
            <consortium name="Ensembl"/>
        </authorList>
    </citation>
    <scope>IDENTIFICATION</scope>
</reference>
<evidence type="ECO:0000313" key="2">
    <source>
        <dbReference type="Proteomes" id="UP000472270"/>
    </source>
</evidence>
<evidence type="ECO:0008006" key="3">
    <source>
        <dbReference type="Google" id="ProtNLM"/>
    </source>
</evidence>
<name>A0A673HG70_9TELE</name>
<dbReference type="Gene3D" id="3.30.70.330">
    <property type="match status" value="1"/>
</dbReference>
<evidence type="ECO:0000313" key="1">
    <source>
        <dbReference type="Ensembl" id="ENSSRHP00000024573.1"/>
    </source>
</evidence>
<dbReference type="CDD" id="cd12547">
    <property type="entry name" value="RRM1_2_PAR10"/>
    <property type="match status" value="1"/>
</dbReference>
<reference evidence="1" key="1">
    <citation type="submission" date="2025-08" db="UniProtKB">
        <authorList>
            <consortium name="Ensembl"/>
        </authorList>
    </citation>
    <scope>IDENTIFICATION</scope>
</reference>
<dbReference type="InterPro" id="IPR034464">
    <property type="entry name" value="PAR10_RRM1_2"/>
</dbReference>
<accession>A0A673HG70</accession>
<dbReference type="Proteomes" id="UP000472270">
    <property type="component" value="Unassembled WGS sequence"/>
</dbReference>
<dbReference type="AlphaFoldDB" id="A0A673HG70"/>
<dbReference type="SUPFAM" id="SSF54928">
    <property type="entry name" value="RNA-binding domain, RBD"/>
    <property type="match status" value="1"/>
</dbReference>
<sequence>MAESSLEERCVEVLDIPDDLDDEFLSLYFDNKRRSGGGSVVSLERRGKHALVVFEDAETAVRVVSKTHVLQNNTLTVRRKPPKDPGKLLLKGLNPHTSLDHVELYIENVTGMNYETDFILYPSPNKDLVVVHLKNPLDKGL</sequence>
<keyword evidence="2" id="KW-1185">Reference proteome</keyword>
<proteinExistence type="predicted"/>
<protein>
    <recommendedName>
        <fullName evidence="3">RRM domain-containing protein</fullName>
    </recommendedName>
</protein>